<dbReference type="InterPro" id="IPR001647">
    <property type="entry name" value="HTH_TetR"/>
</dbReference>
<dbReference type="PANTHER" id="PTHR30055">
    <property type="entry name" value="HTH-TYPE TRANSCRIPTIONAL REGULATOR RUTR"/>
    <property type="match status" value="1"/>
</dbReference>
<feature type="DNA-binding region" description="H-T-H motif" evidence="2">
    <location>
        <begin position="40"/>
        <end position="59"/>
    </location>
</feature>
<evidence type="ECO:0000259" key="3">
    <source>
        <dbReference type="PROSITE" id="PS50977"/>
    </source>
</evidence>
<dbReference type="SUPFAM" id="SSF46689">
    <property type="entry name" value="Homeodomain-like"/>
    <property type="match status" value="1"/>
</dbReference>
<dbReference type="InterPro" id="IPR036271">
    <property type="entry name" value="Tet_transcr_reg_TetR-rel_C_sf"/>
</dbReference>
<reference evidence="5" key="1">
    <citation type="submission" date="2016-11" db="EMBL/GenBank/DDBJ databases">
        <authorList>
            <person name="Varghese N."/>
            <person name="Submissions S."/>
        </authorList>
    </citation>
    <scope>NUCLEOTIDE SEQUENCE [LARGE SCALE GENOMIC DNA]</scope>
    <source>
        <strain evidence="5">DSM 22363</strain>
    </source>
</reference>
<feature type="domain" description="HTH tetR-type" evidence="3">
    <location>
        <begin position="17"/>
        <end position="77"/>
    </location>
</feature>
<evidence type="ECO:0000313" key="4">
    <source>
        <dbReference type="EMBL" id="SIN61717.1"/>
    </source>
</evidence>
<dbReference type="InterPro" id="IPR009057">
    <property type="entry name" value="Homeodomain-like_sf"/>
</dbReference>
<dbReference type="Gene3D" id="1.10.357.10">
    <property type="entry name" value="Tetracycline Repressor, domain 2"/>
    <property type="match status" value="1"/>
</dbReference>
<proteinExistence type="predicted"/>
<accession>A0A1N6CTC0</accession>
<dbReference type="PANTHER" id="PTHR30055:SF219">
    <property type="entry name" value="TRANSCRIPTIONAL REGULATORY PROTEIN"/>
    <property type="match status" value="1"/>
</dbReference>
<dbReference type="STRING" id="1123272.SAMN02745824_0943"/>
<dbReference type="InterPro" id="IPR050109">
    <property type="entry name" value="HTH-type_TetR-like_transc_reg"/>
</dbReference>
<dbReference type="GO" id="GO:0000976">
    <property type="term" value="F:transcription cis-regulatory region binding"/>
    <property type="evidence" value="ECO:0007669"/>
    <property type="project" value="TreeGrafter"/>
</dbReference>
<keyword evidence="5" id="KW-1185">Reference proteome</keyword>
<protein>
    <submittedName>
        <fullName evidence="4">Transcriptional regulator, TetR family</fullName>
    </submittedName>
</protein>
<organism evidence="4 5">
    <name type="scientific">Parasphingorhabdus marina DSM 22363</name>
    <dbReference type="NCBI Taxonomy" id="1123272"/>
    <lineage>
        <taxon>Bacteria</taxon>
        <taxon>Pseudomonadati</taxon>
        <taxon>Pseudomonadota</taxon>
        <taxon>Alphaproteobacteria</taxon>
        <taxon>Sphingomonadales</taxon>
        <taxon>Sphingomonadaceae</taxon>
        <taxon>Parasphingorhabdus</taxon>
    </lineage>
</organism>
<evidence type="ECO:0000256" key="2">
    <source>
        <dbReference type="PROSITE-ProRule" id="PRU00335"/>
    </source>
</evidence>
<gene>
    <name evidence="4" type="ORF">SAMN02745824_0943</name>
</gene>
<evidence type="ECO:0000313" key="5">
    <source>
        <dbReference type="Proteomes" id="UP000185192"/>
    </source>
</evidence>
<dbReference type="RefSeq" id="WP_074203942.1">
    <property type="nucleotide sequence ID" value="NZ_FSQW01000001.1"/>
</dbReference>
<dbReference type="PROSITE" id="PS50977">
    <property type="entry name" value="HTH_TETR_2"/>
    <property type="match status" value="1"/>
</dbReference>
<dbReference type="AlphaFoldDB" id="A0A1N6CTC0"/>
<evidence type="ECO:0000256" key="1">
    <source>
        <dbReference type="ARBA" id="ARBA00023125"/>
    </source>
</evidence>
<dbReference type="GO" id="GO:0003700">
    <property type="term" value="F:DNA-binding transcription factor activity"/>
    <property type="evidence" value="ECO:0007669"/>
    <property type="project" value="TreeGrafter"/>
</dbReference>
<name>A0A1N6CTC0_9SPHN</name>
<sequence>MQHLSCDRQNCRRQKISNTREQILDIAETGYRQGGFDGLSFRDIADELGIKSASVHYHFRHKEDLGSAVVQRYAEELLARLGEPDNPAETSGDRLERLINAYKAAYAEGKSSCLCAVLGSVNPHLPPAVQKAIRQFFSRLLLWAEQGKIRNPAQIVSALQGAMILSVATGDAGHLDRVAQDLAGAT</sequence>
<dbReference type="Proteomes" id="UP000185192">
    <property type="component" value="Unassembled WGS sequence"/>
</dbReference>
<dbReference type="EMBL" id="FSQW01000001">
    <property type="protein sequence ID" value="SIN61717.1"/>
    <property type="molecule type" value="Genomic_DNA"/>
</dbReference>
<keyword evidence="1 2" id="KW-0238">DNA-binding</keyword>
<dbReference type="SUPFAM" id="SSF48498">
    <property type="entry name" value="Tetracyclin repressor-like, C-terminal domain"/>
    <property type="match status" value="1"/>
</dbReference>
<dbReference type="OrthoDB" id="9809772at2"/>
<dbReference type="Pfam" id="PF00440">
    <property type="entry name" value="TetR_N"/>
    <property type="match status" value="1"/>
</dbReference>